<sequence length="361" mass="40869">MKRLLTPALLATSLLLTGCGRNNIRYEPPVFPVEREACFEILGDGLLFNTAQDLYVYKDWLVLPALNMQTRKTLHIYDKHTGAPVAGTIREGRGPGETIQGNRTPSLRNDTLYYYDLTQNLMQCFPVDSLIHSSYPVREIKMEGTGRTNLCIYIGNGILLNQTCKAGFTAAVNDELPIELLLQNLDGNVLSRHTLQEIPDETGRMNEYLYWNSVLDLSPDGSMCVIGTFYGAVLQIFSIEDDRLEPTGIQYFVKPDIEALEYTYDFNENTIAGFADICCTDDRIYTAYDGHTPVQKYYDDYTPDMGQMYSDIAVLDHEGRPLELIRTDMTIVKLCYDGTENTVYALTEDTEGTLHFGRLRM</sequence>
<reference evidence="1" key="2">
    <citation type="journal article" date="2021" name="PeerJ">
        <title>Extensive microbial diversity within the chicken gut microbiome revealed by metagenomics and culture.</title>
        <authorList>
            <person name="Gilroy R."/>
            <person name="Ravi A."/>
            <person name="Getino M."/>
            <person name="Pursley I."/>
            <person name="Horton D.L."/>
            <person name="Alikhan N.F."/>
            <person name="Baker D."/>
            <person name="Gharbi K."/>
            <person name="Hall N."/>
            <person name="Watson M."/>
            <person name="Adriaenssens E.M."/>
            <person name="Foster-Nyarko E."/>
            <person name="Jarju S."/>
            <person name="Secka A."/>
            <person name="Antonio M."/>
            <person name="Oren A."/>
            <person name="Chaudhuri R.R."/>
            <person name="La Ragione R."/>
            <person name="Hildebrand F."/>
            <person name="Pallen M.J."/>
        </authorList>
    </citation>
    <scope>NUCLEOTIDE SEQUENCE</scope>
    <source>
        <strain evidence="1">ChiHjej13B12-12457</strain>
    </source>
</reference>
<dbReference type="EMBL" id="DVHI01000030">
    <property type="protein sequence ID" value="HIR62342.1"/>
    <property type="molecule type" value="Genomic_DNA"/>
</dbReference>
<dbReference type="PROSITE" id="PS51257">
    <property type="entry name" value="PROKAR_LIPOPROTEIN"/>
    <property type="match status" value="1"/>
</dbReference>
<dbReference type="AlphaFoldDB" id="A0A9D1E0H3"/>
<proteinExistence type="predicted"/>
<reference evidence="1" key="1">
    <citation type="submission" date="2020-10" db="EMBL/GenBank/DDBJ databases">
        <authorList>
            <person name="Gilroy R."/>
        </authorList>
    </citation>
    <scope>NUCLEOTIDE SEQUENCE</scope>
    <source>
        <strain evidence="1">ChiHjej13B12-12457</strain>
    </source>
</reference>
<dbReference type="Pfam" id="PF15869">
    <property type="entry name" value="TolB_like"/>
    <property type="match status" value="1"/>
</dbReference>
<organism evidence="1 2">
    <name type="scientific">Candidatus Coprenecus avistercoris</name>
    <dbReference type="NCBI Taxonomy" id="2840730"/>
    <lineage>
        <taxon>Bacteria</taxon>
        <taxon>Pseudomonadati</taxon>
        <taxon>Bacteroidota</taxon>
        <taxon>Bacteroidia</taxon>
        <taxon>Bacteroidales</taxon>
        <taxon>Rikenellaceae</taxon>
        <taxon>Rikenellaceae incertae sedis</taxon>
        <taxon>Candidatus Coprenecus</taxon>
    </lineage>
</organism>
<gene>
    <name evidence="1" type="ORF">IAC94_02310</name>
</gene>
<evidence type="ECO:0000313" key="2">
    <source>
        <dbReference type="Proteomes" id="UP000886744"/>
    </source>
</evidence>
<comment type="caution">
    <text evidence="1">The sequence shown here is derived from an EMBL/GenBank/DDBJ whole genome shotgun (WGS) entry which is preliminary data.</text>
</comment>
<evidence type="ECO:0000313" key="1">
    <source>
        <dbReference type="EMBL" id="HIR62342.1"/>
    </source>
</evidence>
<dbReference type="Proteomes" id="UP000886744">
    <property type="component" value="Unassembled WGS sequence"/>
</dbReference>
<protein>
    <recommendedName>
        <fullName evidence="3">Lipoprotein</fullName>
    </recommendedName>
</protein>
<accession>A0A9D1E0H3</accession>
<name>A0A9D1E0H3_9BACT</name>
<evidence type="ECO:0008006" key="3">
    <source>
        <dbReference type="Google" id="ProtNLM"/>
    </source>
</evidence>